<proteinExistence type="predicted"/>
<evidence type="ECO:0000313" key="1">
    <source>
        <dbReference type="EMBL" id="MDO1580674.1"/>
    </source>
</evidence>
<reference evidence="1" key="1">
    <citation type="journal article" date="2015" name="Int. J. Syst. Evol. Microbiol.">
        <title>Rhizobium oryzicola sp. nov., potential plant-growth-promoting endophytic bacteria isolated from rice roots.</title>
        <authorList>
            <person name="Zhang X.X."/>
            <person name="Gao J.S."/>
            <person name="Cao Y.H."/>
            <person name="Sheirdil R.A."/>
            <person name="Wang X.C."/>
            <person name="Zhang L."/>
        </authorList>
    </citation>
    <scope>NUCLEOTIDE SEQUENCE</scope>
    <source>
        <strain evidence="1">05753</strain>
    </source>
</reference>
<gene>
    <name evidence="1" type="ORF">Q2T52_01070</name>
</gene>
<dbReference type="Proteomes" id="UP001169006">
    <property type="component" value="Unassembled WGS sequence"/>
</dbReference>
<evidence type="ECO:0000313" key="2">
    <source>
        <dbReference type="Proteomes" id="UP001169006"/>
    </source>
</evidence>
<accession>A0ABT8SQE7</accession>
<dbReference type="EMBL" id="JAUKWQ010000001">
    <property type="protein sequence ID" value="MDO1580674.1"/>
    <property type="molecule type" value="Genomic_DNA"/>
</dbReference>
<protein>
    <submittedName>
        <fullName evidence="1">Uncharacterized protein</fullName>
    </submittedName>
</protein>
<organism evidence="1 2">
    <name type="scientific">Rhizobium oryzicola</name>
    <dbReference type="NCBI Taxonomy" id="1232668"/>
    <lineage>
        <taxon>Bacteria</taxon>
        <taxon>Pseudomonadati</taxon>
        <taxon>Pseudomonadota</taxon>
        <taxon>Alphaproteobacteria</taxon>
        <taxon>Hyphomicrobiales</taxon>
        <taxon>Rhizobiaceae</taxon>
        <taxon>Rhizobium/Agrobacterium group</taxon>
        <taxon>Rhizobium</taxon>
    </lineage>
</organism>
<keyword evidence="2" id="KW-1185">Reference proteome</keyword>
<name>A0ABT8SQE7_9HYPH</name>
<reference evidence="1" key="2">
    <citation type="submission" date="2023-07" db="EMBL/GenBank/DDBJ databases">
        <authorList>
            <person name="Sun H."/>
        </authorList>
    </citation>
    <scope>NUCLEOTIDE SEQUENCE</scope>
    <source>
        <strain evidence="1">05753</strain>
    </source>
</reference>
<dbReference type="RefSeq" id="WP_302074833.1">
    <property type="nucleotide sequence ID" value="NZ_JAUKWQ010000001.1"/>
</dbReference>
<sequence length="103" mass="11828">MGDLILAQFSSCISAEFDDDAERSIKNLKVAWNQNIREKTLLHSLHHDDLSLEWDTREGLLPKVQLKENARSKTIDLQFRYPTGNARQSKVIGKHYAPQARPL</sequence>
<comment type="caution">
    <text evidence="1">The sequence shown here is derived from an EMBL/GenBank/DDBJ whole genome shotgun (WGS) entry which is preliminary data.</text>
</comment>